<proteinExistence type="predicted"/>
<dbReference type="HOGENOM" id="CLU_3308502_0_0_7"/>
<evidence type="ECO:0000313" key="2">
    <source>
        <dbReference type="Proteomes" id="UP000010808"/>
    </source>
</evidence>
<dbReference type="EMBL" id="FO203522">
    <property type="protein sequence ID" value="CCO23773.1"/>
    <property type="molecule type" value="Genomic_DNA"/>
</dbReference>
<dbReference type="Proteomes" id="UP000010808">
    <property type="component" value="Chromosome"/>
</dbReference>
<sequence>MPPYTTDKMKMRENIKILNTPFKIIYKPKKAPACFHAGA</sequence>
<name>L0RAG9_9BACT</name>
<gene>
    <name evidence="1" type="ORF">DESAM_21496</name>
</gene>
<organism evidence="1 2">
    <name type="scientific">Maridesulfovibrio hydrothermalis AM13 = DSM 14728</name>
    <dbReference type="NCBI Taxonomy" id="1121451"/>
    <lineage>
        <taxon>Bacteria</taxon>
        <taxon>Pseudomonadati</taxon>
        <taxon>Thermodesulfobacteriota</taxon>
        <taxon>Desulfovibrionia</taxon>
        <taxon>Desulfovibrionales</taxon>
        <taxon>Desulfovibrionaceae</taxon>
        <taxon>Maridesulfovibrio</taxon>
    </lineage>
</organism>
<accession>L0RAG9</accession>
<reference evidence="1 2" key="1">
    <citation type="submission" date="2012-10" db="EMBL/GenBank/DDBJ databases">
        <authorList>
            <person name="Genoscope - CEA"/>
        </authorList>
    </citation>
    <scope>NUCLEOTIDE SEQUENCE [LARGE SCALE GENOMIC DNA]</scope>
    <source>
        <strain evidence="2">AM13 / DSM 14728</strain>
    </source>
</reference>
<dbReference type="AlphaFoldDB" id="L0RAG9"/>
<keyword evidence="2" id="KW-1185">Reference proteome</keyword>
<evidence type="ECO:0000313" key="1">
    <source>
        <dbReference type="EMBL" id="CCO23773.1"/>
    </source>
</evidence>
<protein>
    <submittedName>
        <fullName evidence="1">Uncharacterized protein</fullName>
    </submittedName>
</protein>
<dbReference type="KEGG" id="dhy:DESAM_21496"/>